<gene>
    <name evidence="2" type="ORF">FHX73_1320</name>
</gene>
<reference evidence="2 3" key="1">
    <citation type="submission" date="2019-06" db="EMBL/GenBank/DDBJ databases">
        <title>Sequencing the genomes of 1000 actinobacteria strains.</title>
        <authorList>
            <person name="Klenk H.-P."/>
        </authorList>
    </citation>
    <scope>NUCLEOTIDE SEQUENCE [LARGE SCALE GENOMIC DNA]</scope>
    <source>
        <strain evidence="2 3">DSM 44826</strain>
    </source>
</reference>
<feature type="chain" id="PRO_5039649198" evidence="1">
    <location>
        <begin position="24"/>
        <end position="92"/>
    </location>
</feature>
<dbReference type="RefSeq" id="WP_170305151.1">
    <property type="nucleotide sequence ID" value="NZ_BAAAMZ010000001.1"/>
</dbReference>
<sequence length="92" mass="9256">MLKGIRRASLAGALAGTFGLTLAVLPAPRASAAGEVVQKWLTTSDLSQHLTQQADLGFAASSGSATISVDNSQTFQSIVGFGAAMTDSNSGT</sequence>
<keyword evidence="1" id="KW-0732">Signal</keyword>
<dbReference type="InterPro" id="IPR006311">
    <property type="entry name" value="TAT_signal"/>
</dbReference>
<protein>
    <submittedName>
        <fullName evidence="2">Uncharacterized protein</fullName>
    </submittedName>
</protein>
<evidence type="ECO:0000256" key="1">
    <source>
        <dbReference type="SAM" id="SignalP"/>
    </source>
</evidence>
<proteinExistence type="predicted"/>
<accession>A0A561TS89</accession>
<feature type="signal peptide" evidence="1">
    <location>
        <begin position="1"/>
        <end position="23"/>
    </location>
</feature>
<dbReference type="Proteomes" id="UP000317940">
    <property type="component" value="Unassembled WGS sequence"/>
</dbReference>
<evidence type="ECO:0000313" key="3">
    <source>
        <dbReference type="Proteomes" id="UP000317940"/>
    </source>
</evidence>
<name>A0A561TS89_9ACTN</name>
<dbReference type="AlphaFoldDB" id="A0A561TS89"/>
<comment type="caution">
    <text evidence="2">The sequence shown here is derived from an EMBL/GenBank/DDBJ whole genome shotgun (WGS) entry which is preliminary data.</text>
</comment>
<keyword evidence="3" id="KW-1185">Reference proteome</keyword>
<organism evidence="2 3">
    <name type="scientific">Kitasatospora viridis</name>
    <dbReference type="NCBI Taxonomy" id="281105"/>
    <lineage>
        <taxon>Bacteria</taxon>
        <taxon>Bacillati</taxon>
        <taxon>Actinomycetota</taxon>
        <taxon>Actinomycetes</taxon>
        <taxon>Kitasatosporales</taxon>
        <taxon>Streptomycetaceae</taxon>
        <taxon>Kitasatospora</taxon>
    </lineage>
</organism>
<dbReference type="EMBL" id="VIWT01000003">
    <property type="protein sequence ID" value="TWF89976.1"/>
    <property type="molecule type" value="Genomic_DNA"/>
</dbReference>
<evidence type="ECO:0000313" key="2">
    <source>
        <dbReference type="EMBL" id="TWF89976.1"/>
    </source>
</evidence>
<dbReference type="PROSITE" id="PS51318">
    <property type="entry name" value="TAT"/>
    <property type="match status" value="1"/>
</dbReference>